<dbReference type="OrthoDB" id="1746862at2759"/>
<dbReference type="Pfam" id="PF13456">
    <property type="entry name" value="RVT_3"/>
    <property type="match status" value="1"/>
</dbReference>
<gene>
    <name evidence="3" type="primary">LOC111316412</name>
</gene>
<dbReference type="KEGG" id="dzi:111316412"/>
<dbReference type="Proteomes" id="UP000515121">
    <property type="component" value="Unplaced"/>
</dbReference>
<dbReference type="AlphaFoldDB" id="A0A6P6BAI5"/>
<reference evidence="3" key="1">
    <citation type="submission" date="2025-08" db="UniProtKB">
        <authorList>
            <consortium name="RefSeq"/>
        </authorList>
    </citation>
    <scope>IDENTIFICATION</scope>
    <source>
        <tissue evidence="3">Fruit stalk</tissue>
    </source>
</reference>
<feature type="domain" description="RNase H type-1" evidence="1">
    <location>
        <begin position="128"/>
        <end position="210"/>
    </location>
</feature>
<proteinExistence type="predicted"/>
<evidence type="ECO:0000259" key="1">
    <source>
        <dbReference type="PROSITE" id="PS50879"/>
    </source>
</evidence>
<name>A0A6P6BAI5_DURZI</name>
<dbReference type="SUPFAM" id="SSF53098">
    <property type="entry name" value="Ribonuclease H-like"/>
    <property type="match status" value="1"/>
</dbReference>
<dbReference type="RefSeq" id="XP_022774106.1">
    <property type="nucleotide sequence ID" value="XM_022918371.1"/>
</dbReference>
<organism evidence="2 3">
    <name type="scientific">Durio zibethinus</name>
    <name type="common">Durian</name>
    <dbReference type="NCBI Taxonomy" id="66656"/>
    <lineage>
        <taxon>Eukaryota</taxon>
        <taxon>Viridiplantae</taxon>
        <taxon>Streptophyta</taxon>
        <taxon>Embryophyta</taxon>
        <taxon>Tracheophyta</taxon>
        <taxon>Spermatophyta</taxon>
        <taxon>Magnoliopsida</taxon>
        <taxon>eudicotyledons</taxon>
        <taxon>Gunneridae</taxon>
        <taxon>Pentapetalae</taxon>
        <taxon>rosids</taxon>
        <taxon>malvids</taxon>
        <taxon>Malvales</taxon>
        <taxon>Malvaceae</taxon>
        <taxon>Helicteroideae</taxon>
        <taxon>Durio</taxon>
    </lineage>
</organism>
<dbReference type="GeneID" id="111316412"/>
<dbReference type="InterPro" id="IPR012337">
    <property type="entry name" value="RNaseH-like_sf"/>
</dbReference>
<sequence>MPLLRRRRNGGSPICFLSLVLDNLEQVLWAKLYFLGYSGIFKSSISILESSFFIWSLWLARNEKVFNQKVLSTDELFNLICIRLHWWLKAKFPQAVCNSIDVGTNLHNISIPRKMKAVKKHIIWTPPPLGAWKINVDGSAIGKRGPTGIGGVVENHKGQILLLFSKHIGIQDSNFAELLAVVEALSIIVSPNIDHIPEIIVESDSLIVTS</sequence>
<evidence type="ECO:0000313" key="3">
    <source>
        <dbReference type="RefSeq" id="XP_022774106.1"/>
    </source>
</evidence>
<accession>A0A6P6BAI5</accession>
<dbReference type="Gene3D" id="3.30.420.10">
    <property type="entry name" value="Ribonuclease H-like superfamily/Ribonuclease H"/>
    <property type="match status" value="1"/>
</dbReference>
<dbReference type="InterPro" id="IPR044730">
    <property type="entry name" value="RNase_H-like_dom_plant"/>
</dbReference>
<keyword evidence="2" id="KW-1185">Reference proteome</keyword>
<dbReference type="GO" id="GO:0004523">
    <property type="term" value="F:RNA-DNA hybrid ribonuclease activity"/>
    <property type="evidence" value="ECO:0007669"/>
    <property type="project" value="InterPro"/>
</dbReference>
<dbReference type="PROSITE" id="PS50879">
    <property type="entry name" value="RNASE_H_1"/>
    <property type="match status" value="1"/>
</dbReference>
<protein>
    <submittedName>
        <fullName evidence="3">Uncharacterized protein LOC111316412</fullName>
    </submittedName>
</protein>
<evidence type="ECO:0000313" key="2">
    <source>
        <dbReference type="Proteomes" id="UP000515121"/>
    </source>
</evidence>
<dbReference type="GO" id="GO:0003676">
    <property type="term" value="F:nucleic acid binding"/>
    <property type="evidence" value="ECO:0007669"/>
    <property type="project" value="InterPro"/>
</dbReference>
<dbReference type="PANTHER" id="PTHR47723">
    <property type="entry name" value="OS05G0353850 PROTEIN"/>
    <property type="match status" value="1"/>
</dbReference>
<dbReference type="InterPro" id="IPR053151">
    <property type="entry name" value="RNase_H-like"/>
</dbReference>
<dbReference type="InterPro" id="IPR002156">
    <property type="entry name" value="RNaseH_domain"/>
</dbReference>
<dbReference type="InterPro" id="IPR036397">
    <property type="entry name" value="RNaseH_sf"/>
</dbReference>
<dbReference type="PANTHER" id="PTHR47723:SF19">
    <property type="entry name" value="POLYNUCLEOTIDYL TRANSFERASE, RIBONUCLEASE H-LIKE SUPERFAMILY PROTEIN"/>
    <property type="match status" value="1"/>
</dbReference>
<dbReference type="CDD" id="cd06222">
    <property type="entry name" value="RNase_H_like"/>
    <property type="match status" value="1"/>
</dbReference>